<dbReference type="RefSeq" id="WP_252749752.1">
    <property type="nucleotide sequence ID" value="NZ_CP097116.1"/>
</dbReference>
<organism evidence="2 3">
    <name type="scientific">Fructilactobacillus myrtifloralis</name>
    <dbReference type="NCBI Taxonomy" id="2940301"/>
    <lineage>
        <taxon>Bacteria</taxon>
        <taxon>Bacillati</taxon>
        <taxon>Bacillota</taxon>
        <taxon>Bacilli</taxon>
        <taxon>Lactobacillales</taxon>
        <taxon>Lactobacillaceae</taxon>
        <taxon>Fructilactobacillus</taxon>
    </lineage>
</organism>
<evidence type="ECO:0000313" key="3">
    <source>
        <dbReference type="Proteomes" id="UP001056707"/>
    </source>
</evidence>
<dbReference type="Pfam" id="PF16069">
    <property type="entry name" value="DUF4811"/>
    <property type="match status" value="1"/>
</dbReference>
<dbReference type="Proteomes" id="UP001056707">
    <property type="component" value="Chromosome"/>
</dbReference>
<reference evidence="2" key="1">
    <citation type="submission" date="2022-05" db="EMBL/GenBank/DDBJ databases">
        <authorList>
            <person name="Oliphant S.A."/>
            <person name="Watson-Haigh N.S."/>
            <person name="Sumby K.M."/>
            <person name="Gardner J.M."/>
            <person name="Jiranek V."/>
        </authorList>
    </citation>
    <scope>NUCLEOTIDE SEQUENCE</scope>
    <source>
        <strain evidence="2">KI16_H9</strain>
    </source>
</reference>
<accession>A0ABY5BNN1</accession>
<name>A0ABY5BNN1_9LACO</name>
<feature type="transmembrane region" description="Helical" evidence="1">
    <location>
        <begin position="28"/>
        <end position="48"/>
    </location>
</feature>
<keyword evidence="3" id="KW-1185">Reference proteome</keyword>
<keyword evidence="1" id="KW-0812">Transmembrane</keyword>
<keyword evidence="1" id="KW-1133">Transmembrane helix</keyword>
<dbReference type="EMBL" id="CP097116">
    <property type="protein sequence ID" value="USS84850.1"/>
    <property type="molecule type" value="Genomic_DNA"/>
</dbReference>
<protein>
    <submittedName>
        <fullName evidence="2">DUF4811 domain-containing protein</fullName>
    </submittedName>
</protein>
<sequence length="256" mass="29484">MIFVILIGTVLAFFLCFNLIPNHKVANVTGCVAGFLVIVTVLSIIGNFHYHWGMKKATVETTQSFTSINRQLNMVLYQKLGKQGNEQVVIYKRTASQKKPTTTPAVQTHNVIHHEGTKNRLVTQKQEWVYKNNFYRMLFGLAQKETFINRTNTFYVAQDYLVMTPNQAKEFGKRMQQAAAGLQKQQQNPAAQMAVQQQAQQYVQGKLAAELQKHPQLSDQQRQQLMKKWQTEFKQQLKQKAQRQLAEQVAQSMHLK</sequence>
<keyword evidence="1" id="KW-0472">Membrane</keyword>
<evidence type="ECO:0000256" key="1">
    <source>
        <dbReference type="SAM" id="Phobius"/>
    </source>
</evidence>
<gene>
    <name evidence="2" type="ORF">M3M35_05965</name>
</gene>
<dbReference type="InterPro" id="IPR032083">
    <property type="entry name" value="DUF4811"/>
</dbReference>
<evidence type="ECO:0000313" key="2">
    <source>
        <dbReference type="EMBL" id="USS84850.1"/>
    </source>
</evidence>
<proteinExistence type="predicted"/>